<protein>
    <submittedName>
        <fullName evidence="2">DUF2244 domain-containing protein</fullName>
    </submittedName>
</protein>
<proteinExistence type="predicted"/>
<gene>
    <name evidence="2" type="ORF">FGS76_03795</name>
</gene>
<dbReference type="Pfam" id="PF10003">
    <property type="entry name" value="DUF2244"/>
    <property type="match status" value="1"/>
</dbReference>
<feature type="transmembrane region" description="Helical" evidence="1">
    <location>
        <begin position="107"/>
        <end position="126"/>
    </location>
</feature>
<keyword evidence="1" id="KW-0472">Membrane</keyword>
<dbReference type="InterPro" id="IPR019253">
    <property type="entry name" value="DUF2244_TM"/>
</dbReference>
<comment type="caution">
    <text evidence="2">The sequence shown here is derived from an EMBL/GenBank/DDBJ whole genome shotgun (WGS) entry which is preliminary data.</text>
</comment>
<evidence type="ECO:0000313" key="3">
    <source>
        <dbReference type="Proteomes" id="UP000739180"/>
    </source>
</evidence>
<evidence type="ECO:0000256" key="1">
    <source>
        <dbReference type="SAM" id="Phobius"/>
    </source>
</evidence>
<keyword evidence="1" id="KW-0812">Transmembrane</keyword>
<feature type="transmembrane region" description="Helical" evidence="1">
    <location>
        <begin position="83"/>
        <end position="101"/>
    </location>
</feature>
<keyword evidence="3" id="KW-1185">Reference proteome</keyword>
<name>A0ABY2XQQ2_9GAMM</name>
<keyword evidence="1" id="KW-1133">Transmembrane helix</keyword>
<organism evidence="2 3">
    <name type="scientific">Alloalcanivorax gelatiniphagus</name>
    <dbReference type="NCBI Taxonomy" id="1194167"/>
    <lineage>
        <taxon>Bacteria</taxon>
        <taxon>Pseudomonadati</taxon>
        <taxon>Pseudomonadota</taxon>
        <taxon>Gammaproteobacteria</taxon>
        <taxon>Oceanospirillales</taxon>
        <taxon>Alcanivoracaceae</taxon>
        <taxon>Alloalcanivorax</taxon>
    </lineage>
</organism>
<evidence type="ECO:0000313" key="2">
    <source>
        <dbReference type="EMBL" id="TMW14265.1"/>
    </source>
</evidence>
<dbReference type="EMBL" id="VCQT01000018">
    <property type="protein sequence ID" value="TMW14265.1"/>
    <property type="molecule type" value="Genomic_DNA"/>
</dbReference>
<dbReference type="Proteomes" id="UP000739180">
    <property type="component" value="Unassembled WGS sequence"/>
</dbReference>
<sequence length="224" mass="25095">MRMSPSKGPYLDKPPMLPAGPGVVIARRFPMLAPGVRSWAVRTWMPSQSDAESIMVLSETRAGTTVITLRPHLSADWRQVKRFMALIAAVVFVVAAAWSAAGIWLALPFAGLEVGLVCFLMHRVCFRLSYLYQRITIEPERVLIEQGVRGPPRRRWELSRPDAHLHVILPARSVDLPRLILRDDESGLEVGAFLHAEGREQARRALRGAGLMETSDRWWETAGP</sequence>
<accession>A0ABY2XQQ2</accession>
<reference evidence="2 3" key="1">
    <citation type="submission" date="2019-05" db="EMBL/GenBank/DDBJ databases">
        <title>Genome of Alcanivorax gelatiniphagus, an oil degrading marine bacteria.</title>
        <authorList>
            <person name="Kwon K.K."/>
        </authorList>
    </citation>
    <scope>NUCLEOTIDE SEQUENCE [LARGE SCALE GENOMIC DNA]</scope>
    <source>
        <strain evidence="2 3">MEBiC 08158</strain>
    </source>
</reference>